<proteinExistence type="predicted"/>
<keyword evidence="2" id="KW-1185">Reference proteome</keyword>
<sequence>MTDQDHVDAIQTAVLNLNTAIEAEAKDGMLCELMIFHNHTDERTITFTLLGTPVHCSG</sequence>
<evidence type="ECO:0000313" key="2">
    <source>
        <dbReference type="Proteomes" id="UP001589795"/>
    </source>
</evidence>
<evidence type="ECO:0000313" key="1">
    <source>
        <dbReference type="EMBL" id="MFC0199589.1"/>
    </source>
</evidence>
<accession>A0ABV6CFS6</accession>
<dbReference type="EMBL" id="JBHLWQ010000050">
    <property type="protein sequence ID" value="MFC0199589.1"/>
    <property type="molecule type" value="Genomic_DNA"/>
</dbReference>
<reference evidence="1 2" key="1">
    <citation type="submission" date="2024-09" db="EMBL/GenBank/DDBJ databases">
        <authorList>
            <person name="Sun Q."/>
            <person name="Mori K."/>
        </authorList>
    </citation>
    <scope>NUCLEOTIDE SEQUENCE [LARGE SCALE GENOMIC DNA]</scope>
    <source>
        <strain evidence="1 2">CCM 7904</strain>
    </source>
</reference>
<name>A0ABV6CFS6_9RHOB</name>
<dbReference type="Proteomes" id="UP001589795">
    <property type="component" value="Unassembled WGS sequence"/>
</dbReference>
<gene>
    <name evidence="1" type="ORF">ACFFIZ_04495</name>
</gene>
<comment type="caution">
    <text evidence="1">The sequence shown here is derived from an EMBL/GenBank/DDBJ whole genome shotgun (WGS) entry which is preliminary data.</text>
</comment>
<protein>
    <submittedName>
        <fullName evidence="1">Uncharacterized protein</fullName>
    </submittedName>
</protein>
<organism evidence="1 2">
    <name type="scientific">Paracoccus rhizosphaerae</name>
    <dbReference type="NCBI Taxonomy" id="1133347"/>
    <lineage>
        <taxon>Bacteria</taxon>
        <taxon>Pseudomonadati</taxon>
        <taxon>Pseudomonadota</taxon>
        <taxon>Alphaproteobacteria</taxon>
        <taxon>Rhodobacterales</taxon>
        <taxon>Paracoccaceae</taxon>
        <taxon>Paracoccus</taxon>
    </lineage>
</organism>
<dbReference type="RefSeq" id="WP_158248115.1">
    <property type="nucleotide sequence ID" value="NZ_JAOTBE010000008.1"/>
</dbReference>